<dbReference type="PANTHER" id="PTHR12358:SF54">
    <property type="entry name" value="SPHINGOSINE KINASE RELATED PROTEIN"/>
    <property type="match status" value="1"/>
</dbReference>
<dbReference type="Gene3D" id="2.60.200.40">
    <property type="match status" value="1"/>
</dbReference>
<dbReference type="AlphaFoldDB" id="A0A7M2YT78"/>
<sequence length="289" mass="30608">MGRVLIVNPFASGVSERRLAHVQAMLPAGTETILTQARGDATEIARAWSPTADAIYVFSGDGTYNEVVNGLEADVPVGFVPGGGTSVLPRALGLPRDPVRAAEQIARGRQRRISLGRANGRRFAFNAGVGFDAELVRRVDARGRRSDGRRPGDVAFAWTVVRTLVDHGLRFDPALEVEGLGRAAFALVANCSPYTYAGPLGLRLAPGARFEGGLDVVAPVALRARALPALGLSAVRGRPARKGVLYGQDLGRVVIRCDGPMPLQADGEDLGDVTEVVLEAERDVLTVLV</sequence>
<keyword evidence="7" id="KW-0444">Lipid biosynthesis</keyword>
<organism evidence="10 11">
    <name type="scientific">Gaiella occulta</name>
    <dbReference type="NCBI Taxonomy" id="1002870"/>
    <lineage>
        <taxon>Bacteria</taxon>
        <taxon>Bacillati</taxon>
        <taxon>Actinomycetota</taxon>
        <taxon>Thermoleophilia</taxon>
        <taxon>Gaiellales</taxon>
        <taxon>Gaiellaceae</taxon>
        <taxon>Gaiella</taxon>
    </lineage>
</organism>
<dbReference type="Pfam" id="PF19279">
    <property type="entry name" value="YegS_C"/>
    <property type="match status" value="1"/>
</dbReference>
<evidence type="ECO:0000256" key="6">
    <source>
        <dbReference type="ARBA" id="ARBA00022840"/>
    </source>
</evidence>
<dbReference type="InterPro" id="IPR045540">
    <property type="entry name" value="YegS/DAGK_C"/>
</dbReference>
<evidence type="ECO:0000256" key="5">
    <source>
        <dbReference type="ARBA" id="ARBA00022777"/>
    </source>
</evidence>
<name>A0A7M2YT78_9ACTN</name>
<evidence type="ECO:0000313" key="11">
    <source>
        <dbReference type="Proteomes" id="UP000254134"/>
    </source>
</evidence>
<dbReference type="GO" id="GO:0008654">
    <property type="term" value="P:phospholipid biosynthetic process"/>
    <property type="evidence" value="ECO:0007669"/>
    <property type="project" value="UniProtKB-KW"/>
</dbReference>
<dbReference type="PANTHER" id="PTHR12358">
    <property type="entry name" value="SPHINGOSINE KINASE"/>
    <property type="match status" value="1"/>
</dbReference>
<dbReference type="RefSeq" id="WP_181813741.1">
    <property type="nucleotide sequence ID" value="NZ_QQZY01000011.1"/>
</dbReference>
<keyword evidence="3" id="KW-0808">Transferase</keyword>
<dbReference type="GO" id="GO:0005524">
    <property type="term" value="F:ATP binding"/>
    <property type="evidence" value="ECO:0007669"/>
    <property type="project" value="UniProtKB-KW"/>
</dbReference>
<reference evidence="11" key="2">
    <citation type="journal article" date="2019" name="MicrobiologyOpen">
        <title>High-quality draft genome sequence of Gaiella occulta isolated from a 150 meter deep mineral water borehole and comparison with the genome sequences of other deep-branching lineages of the phylum Actinobacteria.</title>
        <authorList>
            <person name="Severino R."/>
            <person name="Froufe H.J.C."/>
            <person name="Barroso C."/>
            <person name="Albuquerque L."/>
            <person name="Lobo-da-Cunha A."/>
            <person name="da Costa M.S."/>
            <person name="Egas C."/>
        </authorList>
    </citation>
    <scope>NUCLEOTIDE SEQUENCE [LARGE SCALE GENOMIC DNA]</scope>
    <source>
        <strain evidence="11">F2-233</strain>
    </source>
</reference>
<gene>
    <name evidence="10" type="ORF">Gocc_3030</name>
</gene>
<evidence type="ECO:0000259" key="9">
    <source>
        <dbReference type="PROSITE" id="PS50146"/>
    </source>
</evidence>
<dbReference type="PROSITE" id="PS50146">
    <property type="entry name" value="DAGK"/>
    <property type="match status" value="1"/>
</dbReference>
<dbReference type="GO" id="GO:0016301">
    <property type="term" value="F:kinase activity"/>
    <property type="evidence" value="ECO:0007669"/>
    <property type="project" value="UniProtKB-KW"/>
</dbReference>
<comment type="caution">
    <text evidence="10">The sequence shown here is derived from an EMBL/GenBank/DDBJ whole genome shotgun (WGS) entry which is preliminary data.</text>
</comment>
<proteinExistence type="inferred from homology"/>
<evidence type="ECO:0000256" key="4">
    <source>
        <dbReference type="ARBA" id="ARBA00022741"/>
    </source>
</evidence>
<keyword evidence="4" id="KW-0547">Nucleotide-binding</keyword>
<dbReference type="Pfam" id="PF00781">
    <property type="entry name" value="DAGK_cat"/>
    <property type="match status" value="1"/>
</dbReference>
<evidence type="ECO:0000256" key="1">
    <source>
        <dbReference type="ARBA" id="ARBA00001946"/>
    </source>
</evidence>
<keyword evidence="7" id="KW-0443">Lipid metabolism</keyword>
<accession>A0A7M2YT78</accession>
<comment type="similarity">
    <text evidence="2">Belongs to the diacylglycerol/lipid kinase family.</text>
</comment>
<evidence type="ECO:0000256" key="2">
    <source>
        <dbReference type="ARBA" id="ARBA00005983"/>
    </source>
</evidence>
<dbReference type="InterPro" id="IPR001206">
    <property type="entry name" value="Diacylglycerol_kinase_cat_dom"/>
</dbReference>
<evidence type="ECO:0000313" key="10">
    <source>
        <dbReference type="EMBL" id="RDI73235.1"/>
    </source>
</evidence>
<dbReference type="Gene3D" id="3.40.50.10330">
    <property type="entry name" value="Probable inorganic polyphosphate/atp-NAD kinase, domain 1"/>
    <property type="match status" value="1"/>
</dbReference>
<evidence type="ECO:0000256" key="8">
    <source>
        <dbReference type="ARBA" id="ARBA00023264"/>
    </source>
</evidence>
<evidence type="ECO:0000256" key="7">
    <source>
        <dbReference type="ARBA" id="ARBA00023209"/>
    </source>
</evidence>
<keyword evidence="5 10" id="KW-0418">Kinase</keyword>
<comment type="cofactor">
    <cofactor evidence="1">
        <name>Mg(2+)</name>
        <dbReference type="ChEBI" id="CHEBI:18420"/>
    </cofactor>
</comment>
<feature type="domain" description="DAGKc" evidence="9">
    <location>
        <begin position="1"/>
        <end position="122"/>
    </location>
</feature>
<reference evidence="10 11" key="1">
    <citation type="submission" date="2018-07" db="EMBL/GenBank/DDBJ databases">
        <title>High-quality-draft genome sequence of Gaiella occulta.</title>
        <authorList>
            <person name="Severino R."/>
            <person name="Froufe H.J.C."/>
            <person name="Rainey F.A."/>
            <person name="Barroso C."/>
            <person name="Albuquerque L."/>
            <person name="Lobo-Da-Cunha A."/>
            <person name="Da Costa M.S."/>
            <person name="Egas C."/>
        </authorList>
    </citation>
    <scope>NUCLEOTIDE SEQUENCE [LARGE SCALE GENOMIC DNA]</scope>
    <source>
        <strain evidence="10 11">F2-233</strain>
    </source>
</reference>
<dbReference type="SUPFAM" id="SSF111331">
    <property type="entry name" value="NAD kinase/diacylglycerol kinase-like"/>
    <property type="match status" value="1"/>
</dbReference>
<dbReference type="InterPro" id="IPR016064">
    <property type="entry name" value="NAD/diacylglycerol_kinase_sf"/>
</dbReference>
<dbReference type="Proteomes" id="UP000254134">
    <property type="component" value="Unassembled WGS sequence"/>
</dbReference>
<keyword evidence="7" id="KW-0594">Phospholipid biosynthesis</keyword>
<dbReference type="EMBL" id="QQZY01000011">
    <property type="protein sequence ID" value="RDI73235.1"/>
    <property type="molecule type" value="Genomic_DNA"/>
</dbReference>
<keyword evidence="11" id="KW-1185">Reference proteome</keyword>
<evidence type="ECO:0000256" key="3">
    <source>
        <dbReference type="ARBA" id="ARBA00022679"/>
    </source>
</evidence>
<dbReference type="InterPro" id="IPR050187">
    <property type="entry name" value="Lipid_Phosphate_FormReg"/>
</dbReference>
<keyword evidence="8" id="KW-1208">Phospholipid metabolism</keyword>
<dbReference type="InterPro" id="IPR017438">
    <property type="entry name" value="ATP-NAD_kinase_N"/>
</dbReference>
<protein>
    <submittedName>
        <fullName evidence="10">Sphingosine kinase and enzymes related to eukaryotic diacylglycerol kinase</fullName>
    </submittedName>
</protein>
<keyword evidence="6" id="KW-0067">ATP-binding</keyword>